<sequence>MNSELLRPFTSEEVKQALDEMHPLKSPSPDVYKLAFKTIANRLKPIMDTIISQSQSAFVPGRLILDNVLVAYEKPSVDWCAKQRKEGGSIRGVRVCRHGPRVSHLLFADDTLIFCDAKSEAIIAIRTCRHREQVTLAALLGVVRIAKHEKYLGLPSIVGRSKREVFACLKERVWQRLQTWTSKRLSHAGRAVLIQSVIQAIPAYVMSCFLIPESVLAELESIAAKFFWDQDCNRKIHWISWPELCKSKEDGGIGFKKLHYHNLALLSKQAWRLVTRPQGLANLVLRNKYFPNGDFFNAQCGPNPSFIWRSILAARPLLTAGIRWEVGDGNLIKVEGDPWLPRPPTFRLISRPKSLLGNASVSRLLGADRNWNQVLINEEFDHIDAECILQIVPRTAPSPDAQIWHFGTKGKFSVSSAYGVFQNSVVGASSSTKRTNAGGKGHWHFIWGAKVPPKVRLFAWRSCKNALPTQSNLAARRIHLENVCLCCDQEEDGLAHILRRCSFARLVWELSNIPWIVISKDDLSIEEWMRFVHSQLGLGGFERFLLIAWLLWGNRNSRIFEGKTLDAKALMEQANRLLRLMGL</sequence>
<feature type="domain" description="Reverse transcriptase zinc-binding" evidence="1">
    <location>
        <begin position="432"/>
        <end position="508"/>
    </location>
</feature>
<dbReference type="PANTHER" id="PTHR33116">
    <property type="entry name" value="REVERSE TRANSCRIPTASE ZINC-BINDING DOMAIN-CONTAINING PROTEIN-RELATED-RELATED"/>
    <property type="match status" value="1"/>
</dbReference>
<dbReference type="InterPro" id="IPR026960">
    <property type="entry name" value="RVT-Znf"/>
</dbReference>
<accession>A0AAW2TRH2</accession>
<reference evidence="2" key="1">
    <citation type="submission" date="2020-06" db="EMBL/GenBank/DDBJ databases">
        <authorList>
            <person name="Li T."/>
            <person name="Hu X."/>
            <person name="Zhang T."/>
            <person name="Song X."/>
            <person name="Zhang H."/>
            <person name="Dai N."/>
            <person name="Sheng W."/>
            <person name="Hou X."/>
            <person name="Wei L."/>
        </authorList>
    </citation>
    <scope>NUCLEOTIDE SEQUENCE</scope>
    <source>
        <strain evidence="2">KEN1</strain>
        <tissue evidence="2">Leaf</tissue>
    </source>
</reference>
<proteinExistence type="predicted"/>
<dbReference type="Pfam" id="PF13966">
    <property type="entry name" value="zf-RVT"/>
    <property type="match status" value="1"/>
</dbReference>
<reference evidence="2" key="2">
    <citation type="journal article" date="2024" name="Plant">
        <title>Genomic evolution and insights into agronomic trait innovations of Sesamum species.</title>
        <authorList>
            <person name="Miao H."/>
            <person name="Wang L."/>
            <person name="Qu L."/>
            <person name="Liu H."/>
            <person name="Sun Y."/>
            <person name="Le M."/>
            <person name="Wang Q."/>
            <person name="Wei S."/>
            <person name="Zheng Y."/>
            <person name="Lin W."/>
            <person name="Duan Y."/>
            <person name="Cao H."/>
            <person name="Xiong S."/>
            <person name="Wang X."/>
            <person name="Wei L."/>
            <person name="Li C."/>
            <person name="Ma Q."/>
            <person name="Ju M."/>
            <person name="Zhao R."/>
            <person name="Li G."/>
            <person name="Mu C."/>
            <person name="Tian Q."/>
            <person name="Mei H."/>
            <person name="Zhang T."/>
            <person name="Gao T."/>
            <person name="Zhang H."/>
        </authorList>
    </citation>
    <scope>NUCLEOTIDE SEQUENCE</scope>
    <source>
        <strain evidence="2">KEN1</strain>
    </source>
</reference>
<evidence type="ECO:0000259" key="1">
    <source>
        <dbReference type="Pfam" id="PF13966"/>
    </source>
</evidence>
<organism evidence="2">
    <name type="scientific">Sesamum latifolium</name>
    <dbReference type="NCBI Taxonomy" id="2727402"/>
    <lineage>
        <taxon>Eukaryota</taxon>
        <taxon>Viridiplantae</taxon>
        <taxon>Streptophyta</taxon>
        <taxon>Embryophyta</taxon>
        <taxon>Tracheophyta</taxon>
        <taxon>Spermatophyta</taxon>
        <taxon>Magnoliopsida</taxon>
        <taxon>eudicotyledons</taxon>
        <taxon>Gunneridae</taxon>
        <taxon>Pentapetalae</taxon>
        <taxon>asterids</taxon>
        <taxon>lamiids</taxon>
        <taxon>Lamiales</taxon>
        <taxon>Pedaliaceae</taxon>
        <taxon>Sesamum</taxon>
    </lineage>
</organism>
<dbReference type="AlphaFoldDB" id="A0AAW2TRH2"/>
<protein>
    <submittedName>
        <fullName evidence="2">Mitochondrial protein</fullName>
    </submittedName>
</protein>
<evidence type="ECO:0000313" key="2">
    <source>
        <dbReference type="EMBL" id="KAL0406216.1"/>
    </source>
</evidence>
<dbReference type="PANTHER" id="PTHR33116:SF86">
    <property type="entry name" value="REVERSE TRANSCRIPTASE DOMAIN-CONTAINING PROTEIN"/>
    <property type="match status" value="1"/>
</dbReference>
<gene>
    <name evidence="2" type="ORF">Slati_3935500</name>
</gene>
<dbReference type="EMBL" id="JACGWN010000014">
    <property type="protein sequence ID" value="KAL0406216.1"/>
    <property type="molecule type" value="Genomic_DNA"/>
</dbReference>
<comment type="caution">
    <text evidence="2">The sequence shown here is derived from an EMBL/GenBank/DDBJ whole genome shotgun (WGS) entry which is preliminary data.</text>
</comment>
<name>A0AAW2TRH2_9LAMI</name>